<evidence type="ECO:0000256" key="3">
    <source>
        <dbReference type="ARBA" id="ARBA00023082"/>
    </source>
</evidence>
<dbReference type="Proteomes" id="UP000593758">
    <property type="component" value="Chromosome"/>
</dbReference>
<dbReference type="GO" id="GO:0006352">
    <property type="term" value="P:DNA-templated transcription initiation"/>
    <property type="evidence" value="ECO:0007669"/>
    <property type="project" value="InterPro"/>
</dbReference>
<dbReference type="SUPFAM" id="SSF88659">
    <property type="entry name" value="Sigma3 and sigma4 domains of RNA polymerase sigma factors"/>
    <property type="match status" value="1"/>
</dbReference>
<sequence>MEESQAWRRALRGDGEAFGLVFDRHHDRVYRHVWRLVDTQPDAEDVTAAAFLELWRLRRRVRLVNGSVLPWLLVTASNVARNQQRATRRYRTLLERLPRSPEVAPPEEGIREDLLEGLRSLSAPDLHLLCLVVLEGYQITEAADLLGLSDTAARSRLHRARTRVRAVAHATRAGIEEES</sequence>
<evidence type="ECO:0000259" key="5">
    <source>
        <dbReference type="Pfam" id="PF04542"/>
    </source>
</evidence>
<dbReference type="Pfam" id="PF04542">
    <property type="entry name" value="Sigma70_r2"/>
    <property type="match status" value="1"/>
</dbReference>
<evidence type="ECO:0000313" key="8">
    <source>
        <dbReference type="Proteomes" id="UP000593758"/>
    </source>
</evidence>
<gene>
    <name evidence="7" type="ORF">IM660_19410</name>
</gene>
<dbReference type="NCBIfam" id="TIGR02937">
    <property type="entry name" value="sigma70-ECF"/>
    <property type="match status" value="1"/>
</dbReference>
<keyword evidence="3" id="KW-0731">Sigma factor</keyword>
<keyword evidence="4" id="KW-0804">Transcription</keyword>
<dbReference type="InterPro" id="IPR013324">
    <property type="entry name" value="RNA_pol_sigma_r3/r4-like"/>
</dbReference>
<dbReference type="InterPro" id="IPR014284">
    <property type="entry name" value="RNA_pol_sigma-70_dom"/>
</dbReference>
<dbReference type="Pfam" id="PF08281">
    <property type="entry name" value="Sigma70_r4_2"/>
    <property type="match status" value="1"/>
</dbReference>
<protein>
    <submittedName>
        <fullName evidence="7">Sigma-70 family RNA polymerase sigma factor</fullName>
    </submittedName>
</protein>
<proteinExistence type="inferred from homology"/>
<dbReference type="InterPro" id="IPR013325">
    <property type="entry name" value="RNA_pol_sigma_r2"/>
</dbReference>
<dbReference type="Gene3D" id="1.10.10.10">
    <property type="entry name" value="Winged helix-like DNA-binding domain superfamily/Winged helix DNA-binding domain"/>
    <property type="match status" value="1"/>
</dbReference>
<dbReference type="InterPro" id="IPR036388">
    <property type="entry name" value="WH-like_DNA-bd_sf"/>
</dbReference>
<feature type="domain" description="RNA polymerase sigma-70 region 2" evidence="5">
    <location>
        <begin position="22"/>
        <end position="89"/>
    </location>
</feature>
<dbReference type="InterPro" id="IPR039425">
    <property type="entry name" value="RNA_pol_sigma-70-like"/>
</dbReference>
<evidence type="ECO:0000313" key="7">
    <source>
        <dbReference type="EMBL" id="QOR70707.1"/>
    </source>
</evidence>
<keyword evidence="2" id="KW-0805">Transcription regulation</keyword>
<evidence type="ECO:0000259" key="6">
    <source>
        <dbReference type="Pfam" id="PF08281"/>
    </source>
</evidence>
<dbReference type="GO" id="GO:0003677">
    <property type="term" value="F:DNA binding"/>
    <property type="evidence" value="ECO:0007669"/>
    <property type="project" value="InterPro"/>
</dbReference>
<evidence type="ECO:0000256" key="4">
    <source>
        <dbReference type="ARBA" id="ARBA00023163"/>
    </source>
</evidence>
<dbReference type="GO" id="GO:0016987">
    <property type="term" value="F:sigma factor activity"/>
    <property type="evidence" value="ECO:0007669"/>
    <property type="project" value="UniProtKB-KW"/>
</dbReference>
<accession>A0A7M1SUH3</accession>
<name>A0A7M1SUH3_9MICO</name>
<dbReference type="EMBL" id="CP063169">
    <property type="protein sequence ID" value="QOR70707.1"/>
    <property type="molecule type" value="Genomic_DNA"/>
</dbReference>
<evidence type="ECO:0000256" key="1">
    <source>
        <dbReference type="ARBA" id="ARBA00010641"/>
    </source>
</evidence>
<dbReference type="InterPro" id="IPR007627">
    <property type="entry name" value="RNA_pol_sigma70_r2"/>
</dbReference>
<dbReference type="SUPFAM" id="SSF88946">
    <property type="entry name" value="Sigma2 domain of RNA polymerase sigma factors"/>
    <property type="match status" value="1"/>
</dbReference>
<dbReference type="PANTHER" id="PTHR43133">
    <property type="entry name" value="RNA POLYMERASE ECF-TYPE SIGMA FACTO"/>
    <property type="match status" value="1"/>
</dbReference>
<organism evidence="7 8">
    <name type="scientific">Ruania alkalisoli</name>
    <dbReference type="NCBI Taxonomy" id="2779775"/>
    <lineage>
        <taxon>Bacteria</taxon>
        <taxon>Bacillati</taxon>
        <taxon>Actinomycetota</taxon>
        <taxon>Actinomycetes</taxon>
        <taxon>Micrococcales</taxon>
        <taxon>Ruaniaceae</taxon>
        <taxon>Ruania</taxon>
    </lineage>
</organism>
<comment type="similarity">
    <text evidence="1">Belongs to the sigma-70 factor family. ECF subfamily.</text>
</comment>
<feature type="domain" description="RNA polymerase sigma factor 70 region 4 type 2" evidence="6">
    <location>
        <begin position="112"/>
        <end position="163"/>
    </location>
</feature>
<dbReference type="PANTHER" id="PTHR43133:SF25">
    <property type="entry name" value="RNA POLYMERASE SIGMA FACTOR RFAY-RELATED"/>
    <property type="match status" value="1"/>
</dbReference>
<evidence type="ECO:0000256" key="2">
    <source>
        <dbReference type="ARBA" id="ARBA00023015"/>
    </source>
</evidence>
<dbReference type="KEGG" id="halt:IM660_19410"/>
<dbReference type="RefSeq" id="WP_193497382.1">
    <property type="nucleotide sequence ID" value="NZ_CP063169.1"/>
</dbReference>
<keyword evidence="8" id="KW-1185">Reference proteome</keyword>
<dbReference type="InterPro" id="IPR013249">
    <property type="entry name" value="RNA_pol_sigma70_r4_t2"/>
</dbReference>
<dbReference type="Gene3D" id="1.10.1740.10">
    <property type="match status" value="1"/>
</dbReference>
<reference evidence="7 8" key="1">
    <citation type="submission" date="2020-10" db="EMBL/GenBank/DDBJ databases">
        <title>Haloactinobacterium sp. RN3S43, a bacterium isolated from saline soil.</title>
        <authorList>
            <person name="Sun J.-Q."/>
        </authorList>
    </citation>
    <scope>NUCLEOTIDE SEQUENCE [LARGE SCALE GENOMIC DNA]</scope>
    <source>
        <strain evidence="7 8">RN3S43</strain>
    </source>
</reference>
<dbReference type="AlphaFoldDB" id="A0A7M1SUH3"/>